<evidence type="ECO:0000313" key="3">
    <source>
        <dbReference type="Proteomes" id="UP001500707"/>
    </source>
</evidence>
<keyword evidence="1" id="KW-0472">Membrane</keyword>
<evidence type="ECO:0000256" key="1">
    <source>
        <dbReference type="SAM" id="Phobius"/>
    </source>
</evidence>
<feature type="transmembrane region" description="Helical" evidence="1">
    <location>
        <begin position="100"/>
        <end position="121"/>
    </location>
</feature>
<keyword evidence="3" id="KW-1185">Reference proteome</keyword>
<organism evidence="2 3">
    <name type="scientific">Streptomyces osmaniensis</name>
    <dbReference type="NCBI Taxonomy" id="593134"/>
    <lineage>
        <taxon>Bacteria</taxon>
        <taxon>Bacillati</taxon>
        <taxon>Actinomycetota</taxon>
        <taxon>Actinomycetes</taxon>
        <taxon>Kitasatosporales</taxon>
        <taxon>Streptomycetaceae</taxon>
        <taxon>Streptomyces</taxon>
    </lineage>
</organism>
<sequence length="408" mass="44979">MELRPAVLRPIGSRAGTRPHREGEADSWLTQNRGWGVFLAALLAIDALAFLGFSLPDMGRVESFIPSLSVAMRFTVFILNTIACIGVVNELSGRARDWNLWPWVFAAQLGALPFLFIPILIEMRSPVHDGLDVLILLISAVLTVGSLTVVFFVWVKGVIHFGAAWGFFVALLPLAGLLQFWIQSYYQPAHSRPEVDVHARIEELGRSRNVSHLRGTVTIQNNGQGTVDSLGSLYKAIGYDMNVSRDSMNSAMDVVSPDLNYMAESVRLLRVGDVLPGRESLTPGQKYEASFVFDADSKEEGVVRLIVNLVLITRESKKNDGDGCGYAMCSKTLFQRSTLMREVLDDGPYAETYISFDPPGKSMMSGIPFLNTKYGSTETAGQESHVEDVDALVRDVTPEAVAEYRLKP</sequence>
<keyword evidence="1" id="KW-1133">Transmembrane helix</keyword>
<name>A0ABP6UUI1_9ACTN</name>
<keyword evidence="1" id="KW-0812">Transmembrane</keyword>
<feature type="transmembrane region" description="Helical" evidence="1">
    <location>
        <begin position="161"/>
        <end position="182"/>
    </location>
</feature>
<reference evidence="3" key="1">
    <citation type="journal article" date="2019" name="Int. J. Syst. Evol. Microbiol.">
        <title>The Global Catalogue of Microorganisms (GCM) 10K type strain sequencing project: providing services to taxonomists for standard genome sequencing and annotation.</title>
        <authorList>
            <consortium name="The Broad Institute Genomics Platform"/>
            <consortium name="The Broad Institute Genome Sequencing Center for Infectious Disease"/>
            <person name="Wu L."/>
            <person name="Ma J."/>
        </authorList>
    </citation>
    <scope>NUCLEOTIDE SEQUENCE [LARGE SCALE GENOMIC DNA]</scope>
    <source>
        <strain evidence="3">JCM 17656</strain>
    </source>
</reference>
<proteinExistence type="predicted"/>
<dbReference type="Proteomes" id="UP001500707">
    <property type="component" value="Unassembled WGS sequence"/>
</dbReference>
<gene>
    <name evidence="2" type="ORF">GCM10022295_00320</name>
</gene>
<protein>
    <submittedName>
        <fullName evidence="2">Uncharacterized protein</fullName>
    </submittedName>
</protein>
<feature type="transmembrane region" description="Helical" evidence="1">
    <location>
        <begin position="35"/>
        <end position="55"/>
    </location>
</feature>
<dbReference type="EMBL" id="BAABCE010000001">
    <property type="protein sequence ID" value="GAA3522815.1"/>
    <property type="molecule type" value="Genomic_DNA"/>
</dbReference>
<feature type="transmembrane region" description="Helical" evidence="1">
    <location>
        <begin position="133"/>
        <end position="155"/>
    </location>
</feature>
<comment type="caution">
    <text evidence="2">The sequence shown here is derived from an EMBL/GenBank/DDBJ whole genome shotgun (WGS) entry which is preliminary data.</text>
</comment>
<evidence type="ECO:0000313" key="2">
    <source>
        <dbReference type="EMBL" id="GAA3522815.1"/>
    </source>
</evidence>
<accession>A0ABP6UUI1</accession>
<feature type="transmembrane region" description="Helical" evidence="1">
    <location>
        <begin position="67"/>
        <end position="88"/>
    </location>
</feature>